<evidence type="ECO:0000313" key="2">
    <source>
        <dbReference type="EMBL" id="PKC07096.1"/>
    </source>
</evidence>
<reference evidence="2 5" key="2">
    <citation type="submission" date="2017-09" db="EMBL/GenBank/DDBJ databases">
        <title>Extensive intraspecific genome diversity in a model arbuscular mycorrhizal fungus.</title>
        <authorList>
            <person name="Chen E.C."/>
            <person name="Morin E."/>
            <person name="Beaudet D."/>
            <person name="Noel J."/>
            <person name="Ndikumana S."/>
            <person name="Charron P."/>
            <person name="St-Onge C."/>
            <person name="Giorgi J."/>
            <person name="Grigoriev I.V."/>
            <person name="Roux C."/>
            <person name="Martin F.M."/>
            <person name="Corradi N."/>
        </authorList>
    </citation>
    <scope>NUCLEOTIDE SEQUENCE [LARGE SCALE GENOMIC DNA]</scope>
    <source>
        <strain evidence="2 5">A5</strain>
    </source>
</reference>
<dbReference type="Proteomes" id="UP000232688">
    <property type="component" value="Unassembled WGS sequence"/>
</dbReference>
<protein>
    <submittedName>
        <fullName evidence="2">Uncharacterized protein</fullName>
    </submittedName>
</protein>
<dbReference type="EMBL" id="LLXJ01000678">
    <property type="protein sequence ID" value="PKC07096.1"/>
    <property type="molecule type" value="Genomic_DNA"/>
</dbReference>
<reference evidence="2 5" key="1">
    <citation type="submission" date="2016-04" db="EMBL/GenBank/DDBJ databases">
        <title>Genome analyses suggest a sexual origin of heterokaryosis in a supposedly ancient asexual fungus.</title>
        <authorList>
            <person name="Ropars J."/>
            <person name="Sedzielewska K."/>
            <person name="Noel J."/>
            <person name="Charron P."/>
            <person name="Farinelli L."/>
            <person name="Marton T."/>
            <person name="Kruger M."/>
            <person name="Pelin A."/>
            <person name="Brachmann A."/>
            <person name="Corradi N."/>
        </authorList>
    </citation>
    <scope>NUCLEOTIDE SEQUENCE [LARGE SCALE GENOMIC DNA]</scope>
    <source>
        <strain evidence="2 5">A5</strain>
    </source>
</reference>
<organism evidence="2 5">
    <name type="scientific">Rhizophagus irregularis</name>
    <dbReference type="NCBI Taxonomy" id="588596"/>
    <lineage>
        <taxon>Eukaryota</taxon>
        <taxon>Fungi</taxon>
        <taxon>Fungi incertae sedis</taxon>
        <taxon>Mucoromycota</taxon>
        <taxon>Glomeromycotina</taxon>
        <taxon>Glomeromycetes</taxon>
        <taxon>Glomerales</taxon>
        <taxon>Glomeraceae</taxon>
        <taxon>Rhizophagus</taxon>
    </lineage>
</organism>
<feature type="region of interest" description="Disordered" evidence="1">
    <location>
        <begin position="69"/>
        <end position="97"/>
    </location>
</feature>
<dbReference type="VEuPathDB" id="FungiDB:RhiirA1_455125"/>
<dbReference type="Proteomes" id="UP000232722">
    <property type="component" value="Unassembled WGS sequence"/>
</dbReference>
<evidence type="ECO:0000313" key="5">
    <source>
        <dbReference type="Proteomes" id="UP000232722"/>
    </source>
</evidence>
<dbReference type="EMBL" id="LLXH01000239">
    <property type="protein sequence ID" value="PKC70178.1"/>
    <property type="molecule type" value="Genomic_DNA"/>
</dbReference>
<evidence type="ECO:0000256" key="1">
    <source>
        <dbReference type="SAM" id="MobiDB-lite"/>
    </source>
</evidence>
<reference evidence="3 4" key="3">
    <citation type="submission" date="2017-10" db="EMBL/GenBank/DDBJ databases">
        <title>Extensive intraspecific genome diversity in a model arbuscular mycorrhizal fungus.</title>
        <authorList>
            <person name="Chen E.C.H."/>
            <person name="Morin E."/>
            <person name="Baudet D."/>
            <person name="Noel J."/>
            <person name="Ndikumana S."/>
            <person name="Charron P."/>
            <person name="St-Onge C."/>
            <person name="Giorgi J."/>
            <person name="Grigoriev I.V."/>
            <person name="Roux C."/>
            <person name="Martin F.M."/>
            <person name="Corradi N."/>
        </authorList>
    </citation>
    <scope>NUCLEOTIDE SEQUENCE [LARGE SCALE GENOMIC DNA]</scope>
    <source>
        <strain evidence="3 4">A1</strain>
    </source>
</reference>
<evidence type="ECO:0000313" key="3">
    <source>
        <dbReference type="EMBL" id="PKC70178.1"/>
    </source>
</evidence>
<comment type="caution">
    <text evidence="2">The sequence shown here is derived from an EMBL/GenBank/DDBJ whole genome shotgun (WGS) entry which is preliminary data.</text>
</comment>
<proteinExistence type="predicted"/>
<reference evidence="3 4" key="4">
    <citation type="submission" date="2017-10" db="EMBL/GenBank/DDBJ databases">
        <title>Genome analyses suggest a sexual origin of heterokaryosis in a supposedly ancient asexual fungus.</title>
        <authorList>
            <person name="Corradi N."/>
            <person name="Sedzielewska K."/>
            <person name="Noel J."/>
            <person name="Charron P."/>
            <person name="Farinelli L."/>
            <person name="Marton T."/>
            <person name="Kruger M."/>
            <person name="Pelin A."/>
            <person name="Brachmann A."/>
            <person name="Corradi N."/>
        </authorList>
    </citation>
    <scope>NUCLEOTIDE SEQUENCE [LARGE SCALE GENOMIC DNA]</scope>
    <source>
        <strain evidence="3 4">A1</strain>
    </source>
</reference>
<gene>
    <name evidence="3" type="ORF">RhiirA1_455125</name>
    <name evidence="2" type="ORF">RhiirA5_418665</name>
</gene>
<evidence type="ECO:0000313" key="4">
    <source>
        <dbReference type="Proteomes" id="UP000232688"/>
    </source>
</evidence>
<dbReference type="VEuPathDB" id="FungiDB:FUN_006344"/>
<name>A0A2I1F6M5_9GLOM</name>
<dbReference type="AlphaFoldDB" id="A0A2I1F6M5"/>
<sequence>MFDSRLTPHEIKEKFSWQACKKLANDVEGNGGTIIKDNIEKYGDCFGKIIRIDKTDGNFIKRRTHKTTLTSNTNNNNFSEDEQFRDAPDSLTGSTVQKEDQVEEFNKFNEAFSERITYINGKTIGSTGKGKEKGGYCSR</sequence>
<accession>A0A2I1F6M5</accession>